<protein>
    <recommendedName>
        <fullName evidence="2">UPF0102 protein A2626_00920</fullName>
    </recommendedName>
</protein>
<gene>
    <name evidence="3" type="ORF">A2626_00920</name>
</gene>
<dbReference type="GO" id="GO:0003676">
    <property type="term" value="F:nucleic acid binding"/>
    <property type="evidence" value="ECO:0007669"/>
    <property type="project" value="InterPro"/>
</dbReference>
<dbReference type="InterPro" id="IPR011335">
    <property type="entry name" value="Restrct_endonuc-II-like"/>
</dbReference>
<comment type="similarity">
    <text evidence="1 2">Belongs to the UPF0102 family.</text>
</comment>
<dbReference type="HAMAP" id="MF_00048">
    <property type="entry name" value="UPF0102"/>
    <property type="match status" value="1"/>
</dbReference>
<dbReference type="AlphaFoldDB" id="A0A1G2E517"/>
<sequence>MSGSKELGDFGERVACFYLKNKGYKILERNYFENWSHGTRKGEIDIIAGKEGNFYFIEVKTSAQAKLSAFHPEDKIDFHKQRQIASMAQDWLLKNKIPIDSKWQIDAISIKIDLETKKAKIRHLENIVSDN</sequence>
<accession>A0A1G2E517</accession>
<dbReference type="Proteomes" id="UP000177360">
    <property type="component" value="Unassembled WGS sequence"/>
</dbReference>
<evidence type="ECO:0000313" key="3">
    <source>
        <dbReference type="EMBL" id="OGZ20361.1"/>
    </source>
</evidence>
<dbReference type="InterPro" id="IPR011856">
    <property type="entry name" value="tRNA_endonuc-like_dom_sf"/>
</dbReference>
<dbReference type="Gene3D" id="3.40.1350.10">
    <property type="match status" value="1"/>
</dbReference>
<evidence type="ECO:0000256" key="2">
    <source>
        <dbReference type="HAMAP-Rule" id="MF_00048"/>
    </source>
</evidence>
<comment type="caution">
    <text evidence="3">The sequence shown here is derived from an EMBL/GenBank/DDBJ whole genome shotgun (WGS) entry which is preliminary data.</text>
</comment>
<evidence type="ECO:0000256" key="1">
    <source>
        <dbReference type="ARBA" id="ARBA00006738"/>
    </source>
</evidence>
<dbReference type="PANTHER" id="PTHR34039">
    <property type="entry name" value="UPF0102 PROTEIN YRAN"/>
    <property type="match status" value="1"/>
</dbReference>
<proteinExistence type="inferred from homology"/>
<dbReference type="CDD" id="cd20736">
    <property type="entry name" value="PoNe_Nuclease"/>
    <property type="match status" value="1"/>
</dbReference>
<evidence type="ECO:0000313" key="4">
    <source>
        <dbReference type="Proteomes" id="UP000177360"/>
    </source>
</evidence>
<organism evidence="3 4">
    <name type="scientific">Candidatus Nealsonbacteria bacterium RIFCSPHIGHO2_01_FULL_38_55</name>
    <dbReference type="NCBI Taxonomy" id="1801664"/>
    <lineage>
        <taxon>Bacteria</taxon>
        <taxon>Candidatus Nealsoniibacteriota</taxon>
    </lineage>
</organism>
<reference evidence="3 4" key="1">
    <citation type="journal article" date="2016" name="Nat. Commun.">
        <title>Thousands of microbial genomes shed light on interconnected biogeochemical processes in an aquifer system.</title>
        <authorList>
            <person name="Anantharaman K."/>
            <person name="Brown C.T."/>
            <person name="Hug L.A."/>
            <person name="Sharon I."/>
            <person name="Castelle C.J."/>
            <person name="Probst A.J."/>
            <person name="Thomas B.C."/>
            <person name="Singh A."/>
            <person name="Wilkins M.J."/>
            <person name="Karaoz U."/>
            <person name="Brodie E.L."/>
            <person name="Williams K.H."/>
            <person name="Hubbard S.S."/>
            <person name="Banfield J.F."/>
        </authorList>
    </citation>
    <scope>NUCLEOTIDE SEQUENCE [LARGE SCALE GENOMIC DNA]</scope>
</reference>
<name>A0A1G2E517_9BACT</name>
<dbReference type="PANTHER" id="PTHR34039:SF1">
    <property type="entry name" value="UPF0102 PROTEIN YRAN"/>
    <property type="match status" value="1"/>
</dbReference>
<dbReference type="SUPFAM" id="SSF52980">
    <property type="entry name" value="Restriction endonuclease-like"/>
    <property type="match status" value="1"/>
</dbReference>
<dbReference type="EMBL" id="MHLZ01000002">
    <property type="protein sequence ID" value="OGZ20361.1"/>
    <property type="molecule type" value="Genomic_DNA"/>
</dbReference>
<dbReference type="Pfam" id="PF02021">
    <property type="entry name" value="UPF0102"/>
    <property type="match status" value="1"/>
</dbReference>
<dbReference type="InterPro" id="IPR003509">
    <property type="entry name" value="UPF0102_YraN-like"/>
</dbReference>